<dbReference type="InParanoid" id="A0A6P8YB96"/>
<name>A0A6P8YB96_THRPL</name>
<dbReference type="Proteomes" id="UP000515158">
    <property type="component" value="Unplaced"/>
</dbReference>
<dbReference type="AlphaFoldDB" id="A0A6P8YB96"/>
<protein>
    <submittedName>
        <fullName evidence="2">Uncharacterized protein LOC117639473</fullName>
    </submittedName>
</protein>
<dbReference type="RefSeq" id="XP_034231062.1">
    <property type="nucleotide sequence ID" value="XM_034375171.1"/>
</dbReference>
<dbReference type="GeneID" id="117639473"/>
<evidence type="ECO:0000313" key="2">
    <source>
        <dbReference type="RefSeq" id="XP_034231062.1"/>
    </source>
</evidence>
<organism evidence="2">
    <name type="scientific">Thrips palmi</name>
    <name type="common">Melon thrips</name>
    <dbReference type="NCBI Taxonomy" id="161013"/>
    <lineage>
        <taxon>Eukaryota</taxon>
        <taxon>Metazoa</taxon>
        <taxon>Ecdysozoa</taxon>
        <taxon>Arthropoda</taxon>
        <taxon>Hexapoda</taxon>
        <taxon>Insecta</taxon>
        <taxon>Pterygota</taxon>
        <taxon>Neoptera</taxon>
        <taxon>Paraneoptera</taxon>
        <taxon>Thysanoptera</taxon>
        <taxon>Terebrantia</taxon>
        <taxon>Thripoidea</taxon>
        <taxon>Thripidae</taxon>
        <taxon>Thrips</taxon>
    </lineage>
</organism>
<gene>
    <name evidence="2" type="primary">LOC117639473</name>
</gene>
<accession>A0A6P8YB96</accession>
<evidence type="ECO:0000313" key="1">
    <source>
        <dbReference type="Proteomes" id="UP000515158"/>
    </source>
</evidence>
<dbReference type="KEGG" id="tpal:117639473"/>
<sequence length="232" mass="26611">MGVLLHSEEFEECSLFNDNSELSKHQQLSTKNQEVISAKVDLLTKLFLQLFPLDQALDHSQLGKLKFERDELISQVNKCQNDSDVFLKKSQELLDVVADKRNECQCLSDHLGLMKSEVAELTRDSKQQQSKYRLALDSFKLGKKKYKDMLGCHVSLLHANGENIEFLLSYNKTRPLSLDPIPSNSIKFLFNATKKTWKVLESNPTLDNFEQLALKLDESQDILQFVAHLQPK</sequence>
<keyword evidence="1" id="KW-1185">Reference proteome</keyword>
<reference evidence="2" key="1">
    <citation type="submission" date="2025-08" db="UniProtKB">
        <authorList>
            <consortium name="RefSeq"/>
        </authorList>
    </citation>
    <scope>IDENTIFICATION</scope>
    <source>
        <tissue evidence="2">Total insect</tissue>
    </source>
</reference>
<dbReference type="Gene3D" id="3.30.457.50">
    <property type="entry name" value="Chromosome segregation protein Spc25"/>
    <property type="match status" value="1"/>
</dbReference>
<proteinExistence type="predicted"/>